<evidence type="ECO:0000313" key="7">
    <source>
        <dbReference type="Proteomes" id="UP000189777"/>
    </source>
</evidence>
<dbReference type="InterPro" id="IPR009057">
    <property type="entry name" value="Homeodomain-like_sf"/>
</dbReference>
<protein>
    <submittedName>
        <fullName evidence="6">Transcriptional regulator, TetR family</fullName>
    </submittedName>
</protein>
<organism evidence="6 7">
    <name type="scientific">Krasilnikoviella flava</name>
    <dbReference type="NCBI Taxonomy" id="526729"/>
    <lineage>
        <taxon>Bacteria</taxon>
        <taxon>Bacillati</taxon>
        <taxon>Actinomycetota</taxon>
        <taxon>Actinomycetes</taxon>
        <taxon>Micrococcales</taxon>
        <taxon>Promicromonosporaceae</taxon>
        <taxon>Krasilnikoviella</taxon>
    </lineage>
</organism>
<evidence type="ECO:0000256" key="4">
    <source>
        <dbReference type="PROSITE-ProRule" id="PRU00335"/>
    </source>
</evidence>
<dbReference type="PANTHER" id="PTHR30055">
    <property type="entry name" value="HTH-TYPE TRANSCRIPTIONAL REGULATOR RUTR"/>
    <property type="match status" value="1"/>
</dbReference>
<dbReference type="RefSeq" id="WP_079572679.1">
    <property type="nucleotide sequence ID" value="NZ_FUZQ01000002.1"/>
</dbReference>
<dbReference type="PRINTS" id="PR00455">
    <property type="entry name" value="HTHTETR"/>
</dbReference>
<reference evidence="6 7" key="1">
    <citation type="submission" date="2017-02" db="EMBL/GenBank/DDBJ databases">
        <authorList>
            <person name="Peterson S.W."/>
        </authorList>
    </citation>
    <scope>NUCLEOTIDE SEQUENCE [LARGE SCALE GENOMIC DNA]</scope>
    <source>
        <strain evidence="6 7">DSM 21481</strain>
    </source>
</reference>
<proteinExistence type="predicted"/>
<dbReference type="Gene3D" id="1.10.357.10">
    <property type="entry name" value="Tetracycline Repressor, domain 2"/>
    <property type="match status" value="1"/>
</dbReference>
<dbReference type="Pfam" id="PF00440">
    <property type="entry name" value="TetR_N"/>
    <property type="match status" value="1"/>
</dbReference>
<dbReference type="InterPro" id="IPR001647">
    <property type="entry name" value="HTH_TetR"/>
</dbReference>
<accession>A0A1T5JGD1</accession>
<evidence type="ECO:0000256" key="1">
    <source>
        <dbReference type="ARBA" id="ARBA00023015"/>
    </source>
</evidence>
<dbReference type="EMBL" id="FUZQ01000002">
    <property type="protein sequence ID" value="SKC50233.1"/>
    <property type="molecule type" value="Genomic_DNA"/>
</dbReference>
<dbReference type="Proteomes" id="UP000189777">
    <property type="component" value="Unassembled WGS sequence"/>
</dbReference>
<dbReference type="AlphaFoldDB" id="A0A1T5JGD1"/>
<feature type="DNA-binding region" description="H-T-H motif" evidence="4">
    <location>
        <begin position="44"/>
        <end position="63"/>
    </location>
</feature>
<feature type="domain" description="HTH tetR-type" evidence="5">
    <location>
        <begin position="22"/>
        <end position="81"/>
    </location>
</feature>
<dbReference type="STRING" id="526729.SAMN04324258_1333"/>
<evidence type="ECO:0000259" key="5">
    <source>
        <dbReference type="PROSITE" id="PS50977"/>
    </source>
</evidence>
<dbReference type="PANTHER" id="PTHR30055:SF234">
    <property type="entry name" value="HTH-TYPE TRANSCRIPTIONAL REGULATOR BETI"/>
    <property type="match status" value="1"/>
</dbReference>
<dbReference type="PROSITE" id="PS50977">
    <property type="entry name" value="HTH_TETR_2"/>
    <property type="match status" value="1"/>
</dbReference>
<sequence length="190" mass="19484">MPTDRSNSRPTARSNPGPAAAARNRAALLDAAHAVFAESGTAAPLSSVARRAGVGQGSLYRHFPDRVSLVAAVVEENVAELEAVSVAGAALPELLGLVTRHAIESVGVVDLLAEDRPGRMLELRERVAAVLAAHLAAALAAGQVPAGTTVEDLMLGVELVAGALTRRPAAERAAMAARAWRLLGISVSLP</sequence>
<keyword evidence="7" id="KW-1185">Reference proteome</keyword>
<evidence type="ECO:0000313" key="6">
    <source>
        <dbReference type="EMBL" id="SKC50233.1"/>
    </source>
</evidence>
<evidence type="ECO:0000256" key="3">
    <source>
        <dbReference type="ARBA" id="ARBA00023163"/>
    </source>
</evidence>
<keyword evidence="3" id="KW-0804">Transcription</keyword>
<keyword evidence="1" id="KW-0805">Transcription regulation</keyword>
<evidence type="ECO:0000256" key="2">
    <source>
        <dbReference type="ARBA" id="ARBA00023125"/>
    </source>
</evidence>
<dbReference type="GO" id="GO:0000976">
    <property type="term" value="F:transcription cis-regulatory region binding"/>
    <property type="evidence" value="ECO:0007669"/>
    <property type="project" value="TreeGrafter"/>
</dbReference>
<gene>
    <name evidence="6" type="ORF">SAMN04324258_1333</name>
</gene>
<dbReference type="OrthoDB" id="3192968at2"/>
<dbReference type="SUPFAM" id="SSF46689">
    <property type="entry name" value="Homeodomain-like"/>
    <property type="match status" value="1"/>
</dbReference>
<dbReference type="GO" id="GO:0003700">
    <property type="term" value="F:DNA-binding transcription factor activity"/>
    <property type="evidence" value="ECO:0007669"/>
    <property type="project" value="TreeGrafter"/>
</dbReference>
<dbReference type="InterPro" id="IPR050109">
    <property type="entry name" value="HTH-type_TetR-like_transc_reg"/>
</dbReference>
<name>A0A1T5JGD1_9MICO</name>
<keyword evidence="2 4" id="KW-0238">DNA-binding</keyword>